<accession>A0ABD0JG93</accession>
<evidence type="ECO:0000313" key="3">
    <source>
        <dbReference type="Proteomes" id="UP001519460"/>
    </source>
</evidence>
<gene>
    <name evidence="2" type="ORF">BaRGS_00034957</name>
</gene>
<dbReference type="AlphaFoldDB" id="A0ABD0JG93"/>
<keyword evidence="3" id="KW-1185">Reference proteome</keyword>
<sequence length="115" mass="12692">MATRIYFTTSGNEREKKRSTFTSSRKSTRCPACWEEMALSPVSPDRKVMSWSQNASLERLCGPCLSKTGCWCSRPRQGPVKRLAEASSGLGIESQIKLILLPPTVAGSLRARGEK</sequence>
<feature type="region of interest" description="Disordered" evidence="1">
    <location>
        <begin position="1"/>
        <end position="22"/>
    </location>
</feature>
<evidence type="ECO:0000256" key="1">
    <source>
        <dbReference type="SAM" id="MobiDB-lite"/>
    </source>
</evidence>
<dbReference type="Proteomes" id="UP001519460">
    <property type="component" value="Unassembled WGS sequence"/>
</dbReference>
<protein>
    <submittedName>
        <fullName evidence="2">Uncharacterized protein</fullName>
    </submittedName>
</protein>
<reference evidence="2 3" key="1">
    <citation type="journal article" date="2023" name="Sci. Data">
        <title>Genome assembly of the Korean intertidal mud-creeper Batillaria attramentaria.</title>
        <authorList>
            <person name="Patra A.K."/>
            <person name="Ho P.T."/>
            <person name="Jun S."/>
            <person name="Lee S.J."/>
            <person name="Kim Y."/>
            <person name="Won Y.J."/>
        </authorList>
    </citation>
    <scope>NUCLEOTIDE SEQUENCE [LARGE SCALE GENOMIC DNA]</scope>
    <source>
        <strain evidence="2">Wonlab-2016</strain>
    </source>
</reference>
<name>A0ABD0JG93_9CAEN</name>
<proteinExistence type="predicted"/>
<organism evidence="2 3">
    <name type="scientific">Batillaria attramentaria</name>
    <dbReference type="NCBI Taxonomy" id="370345"/>
    <lineage>
        <taxon>Eukaryota</taxon>
        <taxon>Metazoa</taxon>
        <taxon>Spiralia</taxon>
        <taxon>Lophotrochozoa</taxon>
        <taxon>Mollusca</taxon>
        <taxon>Gastropoda</taxon>
        <taxon>Caenogastropoda</taxon>
        <taxon>Sorbeoconcha</taxon>
        <taxon>Cerithioidea</taxon>
        <taxon>Batillariidae</taxon>
        <taxon>Batillaria</taxon>
    </lineage>
</organism>
<dbReference type="EMBL" id="JACVVK020000457">
    <property type="protein sequence ID" value="KAK7473789.1"/>
    <property type="molecule type" value="Genomic_DNA"/>
</dbReference>
<evidence type="ECO:0000313" key="2">
    <source>
        <dbReference type="EMBL" id="KAK7473789.1"/>
    </source>
</evidence>
<comment type="caution">
    <text evidence="2">The sequence shown here is derived from an EMBL/GenBank/DDBJ whole genome shotgun (WGS) entry which is preliminary data.</text>
</comment>
<feature type="compositionally biased region" description="Polar residues" evidence="1">
    <location>
        <begin position="1"/>
        <end position="11"/>
    </location>
</feature>